<feature type="transmembrane region" description="Helical" evidence="5">
    <location>
        <begin position="12"/>
        <end position="30"/>
    </location>
</feature>
<keyword evidence="3" id="KW-0624">Polysaccharide degradation</keyword>
<dbReference type="RefSeq" id="WP_307261194.1">
    <property type="nucleotide sequence ID" value="NZ_JAUSVL010000001.1"/>
</dbReference>
<dbReference type="Proteomes" id="UP001238163">
    <property type="component" value="Unassembled WGS sequence"/>
</dbReference>
<dbReference type="SUPFAM" id="SSF81296">
    <property type="entry name" value="E set domains"/>
    <property type="match status" value="1"/>
</dbReference>
<dbReference type="Gene3D" id="1.50.10.10">
    <property type="match status" value="1"/>
</dbReference>
<evidence type="ECO:0000256" key="2">
    <source>
        <dbReference type="ARBA" id="ARBA00023277"/>
    </source>
</evidence>
<sequence>MRLKNLGQPPLLALIILLLGIIVALLLYLWPNPPRTADDGSAVAAASHSALPTAQLPPPTGDWADDDAAAERADAAAAPRLQSAAPATRQTPMATASPAPAPSTAKKLNAYGQVLAVPRQRVDTNRAATGRLRVFVLDSQWLVLAGDVNDFLVKEVHDSFGQRLALADAFFRSGELPTWAHRFFYNYAAATVLPLQHEAIRARFTRNGFFRVTLGAGAEPLGIAQQGYWINAVGEFRLPWVSGGEAVHTFSGELVHFAYIRLERPMRNGEELSISTEDGAMNARLRYHDRETISRAIKVNQCGYLADASRKYAYLGMWLAELGPMPVRDYVGHPFVLLRESDGETVFTGTIALRSEEQYHLRDTTLIPLNGEEVLEMDFSAFTTPGTYMLQVPGVGRSWSFSIGDDAIGRPFYLSMRGLFHQRSGMAKTKEHSAWEMPADRMEVFRGGFSPHDRQYGASAEDGCIRDSSGKLVEVRWFDMVKATATTERLPDLHGGWWDAGDFDRRLQHFRAVECLLSAYMLFPENFTDGQLSLPESGNGLPDILDEALWGMDLWRRAQAADGGVGCWIETTSHPEEPAPWKNSQPYYLALPTRASSLEYAGYAALLARALRHAGDQARAELFYTSAMAAWRYAHGDQPLIVKTFTHPKLGELTYTEPGELPPQLRFRAALALYLWDENGLFAPLLADKTLIDATMRYVRLHQRPYFLCELAEPPGPLPALRARFRQEVLTEAEKLLTSQDELAYRNINWPIHSRSFMHLGWGAAMPFNRGAYFIVAWRLTGDERYRAAALLLADWMAGANPMGRSMTTGLGTVYPVRILSLPMFVRERDCPDPIPGITPYTFTGTNNYAAAMSIFTIDIEPRRDQQFPGVKLTLLPDSWSQGRSLDRAECFAILQKQMPIWRRFANLESRAVAQNEYTVWETIAPAAAAYGALLPKNWRPPPAWARQQPKKSLDDIPGYIFLP</sequence>
<keyword evidence="5" id="KW-1133">Transmembrane helix</keyword>
<dbReference type="CDD" id="cd02850">
    <property type="entry name" value="E_set_Cellulase_N"/>
    <property type="match status" value="1"/>
</dbReference>
<dbReference type="InterPro" id="IPR001701">
    <property type="entry name" value="Glyco_hydro_9"/>
</dbReference>
<dbReference type="GO" id="GO:0008810">
    <property type="term" value="F:cellulase activity"/>
    <property type="evidence" value="ECO:0007669"/>
    <property type="project" value="InterPro"/>
</dbReference>
<evidence type="ECO:0000256" key="1">
    <source>
        <dbReference type="ARBA" id="ARBA00007072"/>
    </source>
</evidence>
<dbReference type="InterPro" id="IPR008928">
    <property type="entry name" value="6-hairpin_glycosidase_sf"/>
</dbReference>
<dbReference type="Pfam" id="PF02927">
    <property type="entry name" value="CelD_N"/>
    <property type="match status" value="1"/>
</dbReference>
<keyword evidence="2" id="KW-0119">Carbohydrate metabolism</keyword>
<dbReference type="EMBL" id="JAUSVL010000001">
    <property type="protein sequence ID" value="MDQ0289740.1"/>
    <property type="molecule type" value="Genomic_DNA"/>
</dbReference>
<evidence type="ECO:0000256" key="3">
    <source>
        <dbReference type="ARBA" id="ARBA00023326"/>
    </source>
</evidence>
<dbReference type="SUPFAM" id="SSF48208">
    <property type="entry name" value="Six-hairpin glycosidases"/>
    <property type="match status" value="1"/>
</dbReference>
<evidence type="ECO:0000313" key="8">
    <source>
        <dbReference type="EMBL" id="MDQ0289740.1"/>
    </source>
</evidence>
<name>A0AAE3VG39_9BACT</name>
<dbReference type="Pfam" id="PF00759">
    <property type="entry name" value="Glyco_hydro_9"/>
    <property type="match status" value="1"/>
</dbReference>
<dbReference type="GO" id="GO:0000272">
    <property type="term" value="P:polysaccharide catabolic process"/>
    <property type="evidence" value="ECO:0007669"/>
    <property type="project" value="UniProtKB-KW"/>
</dbReference>
<dbReference type="AlphaFoldDB" id="A0AAE3VG39"/>
<keyword evidence="9" id="KW-1185">Reference proteome</keyword>
<evidence type="ECO:0000259" key="6">
    <source>
        <dbReference type="Pfam" id="PF00759"/>
    </source>
</evidence>
<evidence type="ECO:0000256" key="4">
    <source>
        <dbReference type="SAM" id="MobiDB-lite"/>
    </source>
</evidence>
<dbReference type="Gene3D" id="2.60.40.10">
    <property type="entry name" value="Immunoglobulins"/>
    <property type="match status" value="1"/>
</dbReference>
<feature type="region of interest" description="Disordered" evidence="4">
    <location>
        <begin position="48"/>
        <end position="103"/>
    </location>
</feature>
<gene>
    <name evidence="8" type="ORF">J3R75_001847</name>
</gene>
<comment type="similarity">
    <text evidence="1">Belongs to the glycosyl hydrolase 9 (cellulase E) family.</text>
</comment>
<dbReference type="InterPro" id="IPR013783">
    <property type="entry name" value="Ig-like_fold"/>
</dbReference>
<feature type="domain" description="Glycoside hydrolase family 9" evidence="6">
    <location>
        <begin position="419"/>
        <end position="819"/>
    </location>
</feature>
<keyword evidence="5" id="KW-0812">Transmembrane</keyword>
<comment type="caution">
    <text evidence="8">The sequence shown here is derived from an EMBL/GenBank/DDBJ whole genome shotgun (WGS) entry which is preliminary data.</text>
</comment>
<protein>
    <recommendedName>
        <fullName evidence="10">Cellulase</fullName>
    </recommendedName>
</protein>
<dbReference type="InterPro" id="IPR014756">
    <property type="entry name" value="Ig_E-set"/>
</dbReference>
<evidence type="ECO:0008006" key="10">
    <source>
        <dbReference type="Google" id="ProtNLM"/>
    </source>
</evidence>
<accession>A0AAE3VG39</accession>
<evidence type="ECO:0000256" key="5">
    <source>
        <dbReference type="SAM" id="Phobius"/>
    </source>
</evidence>
<feature type="domain" description="Cellulase Ig-like" evidence="7">
    <location>
        <begin position="295"/>
        <end position="396"/>
    </location>
</feature>
<feature type="compositionally biased region" description="Low complexity" evidence="4">
    <location>
        <begin position="75"/>
        <end position="103"/>
    </location>
</feature>
<evidence type="ECO:0000313" key="9">
    <source>
        <dbReference type="Proteomes" id="UP001238163"/>
    </source>
</evidence>
<evidence type="ECO:0000259" key="7">
    <source>
        <dbReference type="Pfam" id="PF02927"/>
    </source>
</evidence>
<dbReference type="InterPro" id="IPR012341">
    <property type="entry name" value="6hp_glycosidase-like_sf"/>
</dbReference>
<proteinExistence type="inferred from homology"/>
<dbReference type="InterPro" id="IPR004197">
    <property type="entry name" value="Cellulase_Ig-like"/>
</dbReference>
<keyword evidence="5" id="KW-0472">Membrane</keyword>
<reference evidence="8" key="1">
    <citation type="submission" date="2023-07" db="EMBL/GenBank/DDBJ databases">
        <title>Genomic Encyclopedia of Type Strains, Phase IV (KMG-IV): sequencing the most valuable type-strain genomes for metagenomic binning, comparative biology and taxonomic classification.</title>
        <authorList>
            <person name="Goeker M."/>
        </authorList>
    </citation>
    <scope>NUCLEOTIDE SEQUENCE</scope>
    <source>
        <strain evidence="8">DSM 24202</strain>
    </source>
</reference>
<organism evidence="8 9">
    <name type="scientific">Oligosphaera ethanolica</name>
    <dbReference type="NCBI Taxonomy" id="760260"/>
    <lineage>
        <taxon>Bacteria</taxon>
        <taxon>Pseudomonadati</taxon>
        <taxon>Lentisphaerota</taxon>
        <taxon>Oligosphaeria</taxon>
        <taxon>Oligosphaerales</taxon>
        <taxon>Oligosphaeraceae</taxon>
        <taxon>Oligosphaera</taxon>
    </lineage>
</organism>